<name>A0A814CRG9_9BILA</name>
<reference evidence="1" key="1">
    <citation type="submission" date="2021-02" db="EMBL/GenBank/DDBJ databases">
        <authorList>
            <person name="Nowell W R."/>
        </authorList>
    </citation>
    <scope>NUCLEOTIDE SEQUENCE</scope>
    <source>
        <strain evidence="1">Ploen Becks lab</strain>
    </source>
</reference>
<proteinExistence type="predicted"/>
<dbReference type="PANTHER" id="PTHR28037">
    <property type="entry name" value="ALCOHOL O-ACETYLTRANSFERASE 1-RELATED"/>
    <property type="match status" value="1"/>
</dbReference>
<evidence type="ECO:0000313" key="2">
    <source>
        <dbReference type="Proteomes" id="UP000663879"/>
    </source>
</evidence>
<dbReference type="PANTHER" id="PTHR28037:SF1">
    <property type="entry name" value="ALCOHOL O-ACETYLTRANSFERASE 1-RELATED"/>
    <property type="match status" value="1"/>
</dbReference>
<protein>
    <recommendedName>
        <fullName evidence="3">Condensation domain-containing protein</fullName>
    </recommendedName>
</protein>
<keyword evidence="2" id="KW-1185">Reference proteome</keyword>
<dbReference type="Proteomes" id="UP000663879">
    <property type="component" value="Unassembled WGS sequence"/>
</dbReference>
<organism evidence="1 2">
    <name type="scientific">Brachionus calyciflorus</name>
    <dbReference type="NCBI Taxonomy" id="104777"/>
    <lineage>
        <taxon>Eukaryota</taxon>
        <taxon>Metazoa</taxon>
        <taxon>Spiralia</taxon>
        <taxon>Gnathifera</taxon>
        <taxon>Rotifera</taxon>
        <taxon>Eurotatoria</taxon>
        <taxon>Monogononta</taxon>
        <taxon>Pseudotrocha</taxon>
        <taxon>Ploima</taxon>
        <taxon>Brachionidae</taxon>
        <taxon>Brachionus</taxon>
    </lineage>
</organism>
<dbReference type="InterPro" id="IPR052058">
    <property type="entry name" value="Alcohol_O-acetyltransferase"/>
</dbReference>
<dbReference type="EMBL" id="CAJNOC010002648">
    <property type="protein sequence ID" value="CAF0944743.1"/>
    <property type="molecule type" value="Genomic_DNA"/>
</dbReference>
<gene>
    <name evidence="1" type="ORF">OXX778_LOCUS13622</name>
</gene>
<evidence type="ECO:0008006" key="3">
    <source>
        <dbReference type="Google" id="ProtNLM"/>
    </source>
</evidence>
<comment type="caution">
    <text evidence="1">The sequence shown here is derived from an EMBL/GenBank/DDBJ whole genome shotgun (WGS) entry which is preliminary data.</text>
</comment>
<dbReference type="AlphaFoldDB" id="A0A814CRG9"/>
<sequence>MEETILRKLTPAEHCLTYFTENGGNFLYPTTIIIQSKIDLFLQKNKIQDSISIWKNLHPLLNCHLRKTQDGYNFVTSSLQDDFNNIHFVKLSRSINKEDDWKLIHKHEFINPFGENDLLWRLFVLELINDPSENVYKYAFIINLHHAISDDSNNIAIIKELLSLIENNLTQNVYVEISNERLDHSKYEFEFENDPRLGQKSEHLQFNKNEEFVPIGVPLIYPEYLKNNSPRNDLEDQDGEYVNLNGEIYSSIKDLNDKVSQSRTGYITRKIPSEIFEKFVQKCKEKGVKLNAVFEVISSIAFKKLNEKYAERKCDDMKVNYQVTINIRPFLNIPNYVMGLWIDSLKNEIDLNFNDKTESFWQSEFWDLCHGLCKKLHDYIKERGFLSPVKQIELANCAYMLENRFKLSDIMVHYSLSNLGDQTMKENGKLFEIKEYYFGLSLEKMDYEYGLLSTCSINNESFWSFSYTRDLICDQAAQDFLDFIQDFIQKCV</sequence>
<accession>A0A814CRG9</accession>
<evidence type="ECO:0000313" key="1">
    <source>
        <dbReference type="EMBL" id="CAF0944743.1"/>
    </source>
</evidence>
<dbReference type="OrthoDB" id="9992686at2759"/>